<feature type="domain" description="DUF11" evidence="1">
    <location>
        <begin position="683"/>
        <end position="794"/>
    </location>
</feature>
<dbReference type="GO" id="GO:0007160">
    <property type="term" value="P:cell-matrix adhesion"/>
    <property type="evidence" value="ECO:0007669"/>
    <property type="project" value="InterPro"/>
</dbReference>
<feature type="domain" description="DUF11" evidence="1">
    <location>
        <begin position="1222"/>
        <end position="1336"/>
    </location>
</feature>
<comment type="caution">
    <text evidence="3">The sequence shown here is derived from an EMBL/GenBank/DDBJ whole genome shotgun (WGS) entry which is preliminary data.</text>
</comment>
<evidence type="ECO:0000313" key="3">
    <source>
        <dbReference type="EMBL" id="EKF85887.1"/>
    </source>
</evidence>
<dbReference type="Gene3D" id="2.60.40.3080">
    <property type="match status" value="3"/>
</dbReference>
<proteinExistence type="predicted"/>
<dbReference type="Pfam" id="PF01345">
    <property type="entry name" value="DUF11"/>
    <property type="match status" value="9"/>
</dbReference>
<dbReference type="Pfam" id="PF06119">
    <property type="entry name" value="NIDO"/>
    <property type="match status" value="1"/>
</dbReference>
<protein>
    <recommendedName>
        <fullName evidence="5">Adhesin-like protein</fullName>
    </recommendedName>
</protein>
<evidence type="ECO:0008006" key="5">
    <source>
        <dbReference type="Google" id="ProtNLM"/>
    </source>
</evidence>
<organism evidence="3 4">
    <name type="scientific">Methanobacterium formicicum (strain DSM 3637 / PP1)</name>
    <dbReference type="NCBI Taxonomy" id="1204725"/>
    <lineage>
        <taxon>Archaea</taxon>
        <taxon>Methanobacteriati</taxon>
        <taxon>Methanobacteriota</taxon>
        <taxon>Methanomada group</taxon>
        <taxon>Methanobacteria</taxon>
        <taxon>Methanobacteriales</taxon>
        <taxon>Methanobacteriaceae</taxon>
        <taxon>Methanobacterium</taxon>
    </lineage>
</organism>
<dbReference type="PANTHER" id="PTHR34819">
    <property type="entry name" value="LARGE CYSTEINE-RICH PERIPLASMIC PROTEIN OMCB"/>
    <property type="match status" value="1"/>
</dbReference>
<feature type="domain" description="NIDO" evidence="2">
    <location>
        <begin position="840"/>
        <end position="891"/>
    </location>
</feature>
<feature type="domain" description="DUF11" evidence="1">
    <location>
        <begin position="561"/>
        <end position="675"/>
    </location>
</feature>
<dbReference type="OrthoDB" id="71592at2157"/>
<feature type="domain" description="DUF11" evidence="1">
    <location>
        <begin position="169"/>
        <end position="285"/>
    </location>
</feature>
<feature type="domain" description="DUF11" evidence="1">
    <location>
        <begin position="36"/>
        <end position="148"/>
    </location>
</feature>
<evidence type="ECO:0000259" key="2">
    <source>
        <dbReference type="Pfam" id="PF06119"/>
    </source>
</evidence>
<dbReference type="Proteomes" id="UP000007360">
    <property type="component" value="Unassembled WGS sequence"/>
</dbReference>
<feature type="domain" description="DUF11" evidence="1">
    <location>
        <begin position="296"/>
        <end position="412"/>
    </location>
</feature>
<feature type="domain" description="DUF11" evidence="1">
    <location>
        <begin position="438"/>
        <end position="542"/>
    </location>
</feature>
<dbReference type="EMBL" id="AMPO01000004">
    <property type="protein sequence ID" value="EKF85887.1"/>
    <property type="molecule type" value="Genomic_DNA"/>
</dbReference>
<name>K2R3Y2_METFP</name>
<dbReference type="PANTHER" id="PTHR34819:SF3">
    <property type="entry name" value="CELL SURFACE PROTEIN"/>
    <property type="match status" value="1"/>
</dbReference>
<dbReference type="InterPro" id="IPR047589">
    <property type="entry name" value="DUF11_rpt"/>
</dbReference>
<sequence length="1339" mass="143621">MRVSKYYKKLDKKLLFIAFSLVLAIILSGAVSAAADIQVNQSVNNTNPNYNETVKLTTTVTNNGPDTATGVQITTKLPDNLTYISDDSNGAYNPTTGIWNIGTINYGDSPKSLNIITRVNGTGTIKNLASKTVQTNADPKLDNDAQEVVLSVPEAADIAIDNYLWYPDSNYYYSNTPVFVVDVRNRGASGLSDATNIVVTYTIGSGYEFIAFNTRGVGTATYDENTRTITWNIPLIPKGVNSGGPAWMNVYLRVITTGNQTPELTNTAKLVSLDQYDYNNANNEKGIAITVPKAHDIEVKQTFTTSTNMNGDKLVTYYITATNNGPDDAQGVIIKDLLPSGLQWLSDDGGIYYNHTTGIWNVGNIANGTTKTLIITANITATNGTIKNSAILTAPLTPVFTDWNYNNNGQTTDLIVSGTYTPKTNIVVDNYLWYPDSSYYYSNTPVFVVDVRNRGSTAEYDDATNVVVTYTIGSGYEFIAFNTRGVGTATYDENTRTITWNIPLMAKGLNSGGPAWMNVYVRVITTGNQTSALTNTATLVSPVYSTQPSKSLAITVPAAHDVEVKQTITGTTKYQDTVTITINATNNGPGDATGVKIKDILPSGLQWISDDGGIYYNHTTGIWNVGNIANGTSKTLTIIAKIISTGTISNSAILTAPLTPAFTDWNYNNNGQTVEIEVPAAADIGVSQSINNTTPTVNDTVSITVNASNNGPNLATGIKISDILPSGLEFVSCSTNYGSYSNGIWTIENLLSGQIATLTIIAKAVNVGNFTNIINKTFANQFDWNNTNNMASINLAISGKIPDDIFTNEGQQGGVVNSDDGTTSAITLPFPVTFYGQTYNTIYINVNGLISFGTPMPGPYYRDYPDNVPYIAAFWGDLDITHAGSIYYTIENDKIIITWDKVPGYTQTDKFNTFRIIIRSNGTFTFDYDDMEMANDLSNINSKVLINSGSGTNPTKTFWNGAQDLNLIDNKEINFDSNGNLLAPNSHIGITYTVNNNNPNYQDNVVYTINATNNGASTATNVNIKSLLPSGLTYVSSSSPDYNSDTGIWDISTLAPGTSAILTITAKVTGAGTITTYANTTAQDQYDPNAYDGKTLTLTVPQSHVAVTYTVNNSAPNYQGTVVYTITAKNNGPNTATGINITSKLPSGLTFVSSSSTNYDSNTGIWNVGTLTNGSSVTLTITAKVAQTGTITTYANTTAQNQYDPTGYDKKTLTLTVPKAADIGVTVSASNTTPGWLSSFDIYVDVVNNGPDPANGVVITTSLPSGINYNSYSSSQGSYNSNTGKWTIGTLNPGQTVRLTLHVTRSFISGSKTVTAKKTAETEYDPVTTNNSGSVVIRS</sequence>
<gene>
    <name evidence="3" type="ORF">A994_05356</name>
</gene>
<dbReference type="Gene3D" id="2.60.40.1170">
    <property type="entry name" value="Mu homology domain, subdomain B"/>
    <property type="match status" value="5"/>
</dbReference>
<dbReference type="NCBIfam" id="TIGR01451">
    <property type="entry name" value="B_ant_repeat"/>
    <property type="match status" value="7"/>
</dbReference>
<evidence type="ECO:0000313" key="4">
    <source>
        <dbReference type="Proteomes" id="UP000007360"/>
    </source>
</evidence>
<keyword evidence="4" id="KW-1185">Reference proteome</keyword>
<dbReference type="PATRIC" id="fig|1204725.3.peg.1074"/>
<dbReference type="RefSeq" id="WP_004030325.1">
    <property type="nucleotide sequence ID" value="NZ_AMPO01000004.1"/>
</dbReference>
<feature type="domain" description="DUF11" evidence="1">
    <location>
        <begin position="988"/>
        <end position="1091"/>
    </location>
</feature>
<accession>K2R3Y2</accession>
<dbReference type="InterPro" id="IPR003886">
    <property type="entry name" value="NIDO_dom"/>
</dbReference>
<dbReference type="InterPro" id="IPR001434">
    <property type="entry name" value="OmcB-like_DUF11"/>
</dbReference>
<reference evidence="3 4" key="1">
    <citation type="journal article" date="2012" name="J. Bacteriol.">
        <title>Draft genome sequence of Methanobacterium formicicum DSM 3637, an archaebacterium isolated from the methane producer amoeba Pelomyxa palustris.</title>
        <authorList>
            <person name="Gutierrez G."/>
        </authorList>
    </citation>
    <scope>NUCLEOTIDE SEQUENCE [LARGE SCALE GENOMIC DNA]</scope>
    <source>
        <strain evidence="4">DSM 3637 / PP1</strain>
    </source>
</reference>
<evidence type="ECO:0000259" key="1">
    <source>
        <dbReference type="Pfam" id="PF01345"/>
    </source>
</evidence>
<feature type="domain" description="DUF11" evidence="1">
    <location>
        <begin position="1105"/>
        <end position="1206"/>
    </location>
</feature>
<dbReference type="InterPro" id="IPR051172">
    <property type="entry name" value="Chlamydia_OmcB"/>
</dbReference>